<keyword evidence="1" id="KW-0863">Zinc-finger</keyword>
<evidence type="ECO:0000313" key="5">
    <source>
        <dbReference type="Proteomes" id="UP000316270"/>
    </source>
</evidence>
<dbReference type="AlphaFoldDB" id="A0A517LD88"/>
<evidence type="ECO:0000256" key="2">
    <source>
        <dbReference type="SAM" id="MobiDB-lite"/>
    </source>
</evidence>
<accession>A0A517LD88</accession>
<sequence>MSSTLCGVCKTDASKYKCPHCQVPYCSVKCFKVHILDHESDTKPSSPTDGAATAQDDSNAPTEQRRFILDSQGSNVKESFTDDSAPANPYESLVHHPQFQSLFTKYPLLKRQLARVHNATNNPADITPEERVDQRVNGNGNGRNHQQGDRVKGQWTQEKANELAAEILVSLMEKEEGVREFMALRRIVLEPVEKGDDVVGENEVNVDINGV</sequence>
<dbReference type="Pfam" id="PF04438">
    <property type="entry name" value="zf-HIT"/>
    <property type="match status" value="1"/>
</dbReference>
<keyword evidence="1" id="KW-0479">Metal-binding</keyword>
<feature type="region of interest" description="Disordered" evidence="2">
    <location>
        <begin position="41"/>
        <end position="91"/>
    </location>
</feature>
<dbReference type="EMBL" id="CP042194">
    <property type="protein sequence ID" value="QDS73609.1"/>
    <property type="molecule type" value="Genomic_DNA"/>
</dbReference>
<reference evidence="4 5" key="1">
    <citation type="submission" date="2019-07" db="EMBL/GenBank/DDBJ databases">
        <title>Finished genome of Venturia effusa.</title>
        <authorList>
            <person name="Young C.A."/>
            <person name="Cox M.P."/>
            <person name="Ganley A.R.D."/>
            <person name="David W.J."/>
        </authorList>
    </citation>
    <scope>NUCLEOTIDE SEQUENCE [LARGE SCALE GENOMIC DNA]</scope>
    <source>
        <strain evidence="5">albino</strain>
    </source>
</reference>
<dbReference type="InterPro" id="IPR013087">
    <property type="entry name" value="Znf_C2H2_type"/>
</dbReference>
<dbReference type="STRING" id="50376.A0A517LD88"/>
<evidence type="ECO:0000259" key="3">
    <source>
        <dbReference type="PROSITE" id="PS51083"/>
    </source>
</evidence>
<keyword evidence="1" id="KW-0862">Zinc</keyword>
<dbReference type="OrthoDB" id="18412at2759"/>
<evidence type="ECO:0000313" key="4">
    <source>
        <dbReference type="EMBL" id="QDS73609.1"/>
    </source>
</evidence>
<protein>
    <recommendedName>
        <fullName evidence="3">HIT-type domain-containing protein</fullName>
    </recommendedName>
</protein>
<name>A0A517LD88_9PEZI</name>
<dbReference type="Proteomes" id="UP000316270">
    <property type="component" value="Chromosome 10"/>
</dbReference>
<dbReference type="PROSITE" id="PS00028">
    <property type="entry name" value="ZINC_FINGER_C2H2_1"/>
    <property type="match status" value="1"/>
</dbReference>
<organism evidence="4 5">
    <name type="scientific">Venturia effusa</name>
    <dbReference type="NCBI Taxonomy" id="50376"/>
    <lineage>
        <taxon>Eukaryota</taxon>
        <taxon>Fungi</taxon>
        <taxon>Dikarya</taxon>
        <taxon>Ascomycota</taxon>
        <taxon>Pezizomycotina</taxon>
        <taxon>Dothideomycetes</taxon>
        <taxon>Pleosporomycetidae</taxon>
        <taxon>Venturiales</taxon>
        <taxon>Venturiaceae</taxon>
        <taxon>Venturia</taxon>
    </lineage>
</organism>
<dbReference type="SUPFAM" id="SSF144232">
    <property type="entry name" value="HIT/MYND zinc finger-like"/>
    <property type="match status" value="1"/>
</dbReference>
<dbReference type="GO" id="GO:0008270">
    <property type="term" value="F:zinc ion binding"/>
    <property type="evidence" value="ECO:0007669"/>
    <property type="project" value="UniProtKB-UniRule"/>
</dbReference>
<dbReference type="InterPro" id="IPR007529">
    <property type="entry name" value="Znf_HIT"/>
</dbReference>
<dbReference type="Gene3D" id="3.30.60.190">
    <property type="match status" value="1"/>
</dbReference>
<feature type="domain" description="HIT-type" evidence="3">
    <location>
        <begin position="6"/>
        <end position="45"/>
    </location>
</feature>
<proteinExistence type="predicted"/>
<dbReference type="PROSITE" id="PS51083">
    <property type="entry name" value="ZF_HIT"/>
    <property type="match status" value="1"/>
</dbReference>
<evidence type="ECO:0000256" key="1">
    <source>
        <dbReference type="PROSITE-ProRule" id="PRU00453"/>
    </source>
</evidence>
<keyword evidence="5" id="KW-1185">Reference proteome</keyword>
<dbReference type="CDD" id="cd23024">
    <property type="entry name" value="zf-HIT_ZNHIT2-3"/>
    <property type="match status" value="1"/>
</dbReference>
<gene>
    <name evidence="4" type="ORF">FKW77_001729</name>
</gene>